<reference evidence="2" key="1">
    <citation type="journal article" date="2022" name="Mol. Ecol. Resour.">
        <title>The genomes of chicory, endive, great burdock and yacon provide insights into Asteraceae palaeo-polyploidization history and plant inulin production.</title>
        <authorList>
            <person name="Fan W."/>
            <person name="Wang S."/>
            <person name="Wang H."/>
            <person name="Wang A."/>
            <person name="Jiang F."/>
            <person name="Liu H."/>
            <person name="Zhao H."/>
            <person name="Xu D."/>
            <person name="Zhang Y."/>
        </authorList>
    </citation>
    <scope>NUCLEOTIDE SEQUENCE [LARGE SCALE GENOMIC DNA]</scope>
    <source>
        <strain evidence="2">cv. Yunnan</strain>
    </source>
</reference>
<proteinExistence type="predicted"/>
<keyword evidence="2" id="KW-1185">Reference proteome</keyword>
<dbReference type="EMBL" id="CM042039">
    <property type="protein sequence ID" value="KAI3726298.1"/>
    <property type="molecule type" value="Genomic_DNA"/>
</dbReference>
<evidence type="ECO:0000313" key="2">
    <source>
        <dbReference type="Proteomes" id="UP001056120"/>
    </source>
</evidence>
<dbReference type="Proteomes" id="UP001056120">
    <property type="component" value="Linkage Group LG22"/>
</dbReference>
<reference evidence="1 2" key="2">
    <citation type="journal article" date="2022" name="Mol. Ecol. Resour.">
        <title>The genomes of chicory, endive, great burdock and yacon provide insights into Asteraceae paleo-polyploidization history and plant inulin production.</title>
        <authorList>
            <person name="Fan W."/>
            <person name="Wang S."/>
            <person name="Wang H."/>
            <person name="Wang A."/>
            <person name="Jiang F."/>
            <person name="Liu H."/>
            <person name="Zhao H."/>
            <person name="Xu D."/>
            <person name="Zhang Y."/>
        </authorList>
    </citation>
    <scope>NUCLEOTIDE SEQUENCE [LARGE SCALE GENOMIC DNA]</scope>
    <source>
        <strain evidence="2">cv. Yunnan</strain>
        <tissue evidence="1">Leaves</tissue>
    </source>
</reference>
<evidence type="ECO:0000313" key="1">
    <source>
        <dbReference type="EMBL" id="KAI3726298.1"/>
    </source>
</evidence>
<comment type="caution">
    <text evidence="1">The sequence shown here is derived from an EMBL/GenBank/DDBJ whole genome shotgun (WGS) entry which is preliminary data.</text>
</comment>
<protein>
    <submittedName>
        <fullName evidence="1">Uncharacterized protein</fullName>
    </submittedName>
</protein>
<accession>A0ACB9BWA6</accession>
<gene>
    <name evidence="1" type="ORF">L1987_66095</name>
</gene>
<organism evidence="1 2">
    <name type="scientific">Smallanthus sonchifolius</name>
    <dbReference type="NCBI Taxonomy" id="185202"/>
    <lineage>
        <taxon>Eukaryota</taxon>
        <taxon>Viridiplantae</taxon>
        <taxon>Streptophyta</taxon>
        <taxon>Embryophyta</taxon>
        <taxon>Tracheophyta</taxon>
        <taxon>Spermatophyta</taxon>
        <taxon>Magnoliopsida</taxon>
        <taxon>eudicotyledons</taxon>
        <taxon>Gunneridae</taxon>
        <taxon>Pentapetalae</taxon>
        <taxon>asterids</taxon>
        <taxon>campanulids</taxon>
        <taxon>Asterales</taxon>
        <taxon>Asteraceae</taxon>
        <taxon>Asteroideae</taxon>
        <taxon>Heliantheae alliance</taxon>
        <taxon>Millerieae</taxon>
        <taxon>Smallanthus</taxon>
    </lineage>
</organism>
<sequence>MGSNSLFEYNQILNQLKTYTNIPQDLITSFRHFSLLIFRSDKQNKFSEPMLWIGMYIAFASLVCTLAMVADLVHGIRNRKLWFPCKYFTLNAASLSVIAVAVKLPMDLNNSMPGRMDQDAKIGSMAFVCTMMANLLPSLAAMDNKELLTNIIALGVLVITLVVNVCIQINTGLLSLYKHQEKLYETTAEAKDQSPYLYAYVHRYGIGATFYVGMLLMLLIIYACSSIAILKSKQILNSKYQEGHETTLKGLESAGSLTVDKLKQHVRNYWIMAGTSSPRFMTACAATTSASGVICACSAAISILMMHLTTGYLREYKSDYKGSMLVVFITQFIGALLGTIAPLFRCFADLSFNLSIKWTWNHINVFKVESYWTQKLCDWKHSSIPFSVSSRKSKIIIQNLVSIILSICIGFQKMVVVACKMIALIPIFFVICVLYCTRCWKWMKAIFSSGGIVLVNKPNQLDKFKDLRRFILTFQDDIELAERTLKGITKSVNRMIRKAQKQQPVNLMKLLEKCNGFKGVGEYDSLHATPLHTEDHLSCWSLTLVTLTTVAVSLPDIPKKIMDRLLSSVSEGLVYVTFVEETFNASDDYVSMQKAVKSLWLEVEVNHKWLGNELREHAPQVKTSKQILECFRDTAEIMITEVESLNICAISMHRTTMAILSYRTTIDELSQEELFSELSSMIADILAACLTNLPQVIAMKCHTDVIEKREESVRAAAQLLGETMQIINTLQDHQLPSLNKDELPFIDKWRAYLKHPFI</sequence>
<name>A0ACB9BWA6_9ASTR</name>